<feature type="transmembrane region" description="Helical" evidence="1">
    <location>
        <begin position="225"/>
        <end position="247"/>
    </location>
</feature>
<keyword evidence="1" id="KW-0472">Membrane</keyword>
<feature type="transmembrane region" description="Helical" evidence="1">
    <location>
        <begin position="199"/>
        <end position="218"/>
    </location>
</feature>
<dbReference type="AlphaFoldDB" id="A0A1G1VP39"/>
<evidence type="ECO:0000313" key="3">
    <source>
        <dbReference type="Proteomes" id="UP000179069"/>
    </source>
</evidence>
<dbReference type="InterPro" id="IPR010390">
    <property type="entry name" value="ABC-2_transporter-like"/>
</dbReference>
<keyword evidence="1" id="KW-1133">Transmembrane helix</keyword>
<proteinExistence type="predicted"/>
<protein>
    <recommendedName>
        <fullName evidence="4">ABC transporter permease</fullName>
    </recommendedName>
</protein>
<reference evidence="2 3" key="1">
    <citation type="journal article" date="2016" name="Nat. Commun.">
        <title>Thousands of microbial genomes shed light on interconnected biogeochemical processes in an aquifer system.</title>
        <authorList>
            <person name="Anantharaman K."/>
            <person name="Brown C.T."/>
            <person name="Hug L.A."/>
            <person name="Sharon I."/>
            <person name="Castelle C.J."/>
            <person name="Probst A.J."/>
            <person name="Thomas B.C."/>
            <person name="Singh A."/>
            <person name="Wilkins M.J."/>
            <person name="Karaoz U."/>
            <person name="Brodie E.L."/>
            <person name="Williams K.H."/>
            <person name="Hubbard S.S."/>
            <person name="Banfield J.F."/>
        </authorList>
    </citation>
    <scope>NUCLEOTIDE SEQUENCE [LARGE SCALE GENOMIC DNA]</scope>
</reference>
<dbReference type="PANTHER" id="PTHR36833">
    <property type="entry name" value="SLR0610 PROTEIN-RELATED"/>
    <property type="match status" value="1"/>
</dbReference>
<evidence type="ECO:0008006" key="4">
    <source>
        <dbReference type="Google" id="ProtNLM"/>
    </source>
</evidence>
<feature type="transmembrane region" description="Helical" evidence="1">
    <location>
        <begin position="66"/>
        <end position="93"/>
    </location>
</feature>
<dbReference type="PANTHER" id="PTHR36833:SF1">
    <property type="entry name" value="INTEGRAL MEMBRANE TRANSPORT PROTEIN"/>
    <property type="match status" value="1"/>
</dbReference>
<feature type="transmembrane region" description="Helical" evidence="1">
    <location>
        <begin position="149"/>
        <end position="174"/>
    </location>
</feature>
<dbReference type="Proteomes" id="UP000179069">
    <property type="component" value="Unassembled WGS sequence"/>
</dbReference>
<feature type="transmembrane region" description="Helical" evidence="1">
    <location>
        <begin position="31"/>
        <end position="54"/>
    </location>
</feature>
<name>A0A1G1VP39_9BACT</name>
<dbReference type="Pfam" id="PF06182">
    <property type="entry name" value="ABC2_membrane_6"/>
    <property type="match status" value="1"/>
</dbReference>
<evidence type="ECO:0000313" key="2">
    <source>
        <dbReference type="EMBL" id="OGY17156.1"/>
    </source>
</evidence>
<accession>A0A1G1VP39</accession>
<gene>
    <name evidence="2" type="ORF">A2785_04015</name>
</gene>
<organism evidence="2 3">
    <name type="scientific">Candidatus Chisholmbacteria bacterium RIFCSPHIGHO2_01_FULL_49_18</name>
    <dbReference type="NCBI Taxonomy" id="1797590"/>
    <lineage>
        <taxon>Bacteria</taxon>
        <taxon>Candidatus Chisholmiibacteriota</taxon>
    </lineage>
</organism>
<dbReference type="EMBL" id="MHCI01000005">
    <property type="protein sequence ID" value="OGY17156.1"/>
    <property type="molecule type" value="Genomic_DNA"/>
</dbReference>
<comment type="caution">
    <text evidence="2">The sequence shown here is derived from an EMBL/GenBank/DDBJ whole genome shotgun (WGS) entry which is preliminary data.</text>
</comment>
<sequence length="264" mass="29865">MADKLKRLRIYWKIWWTSSILSVESVLENRLGVAFLLSGKIVRFIFFIFFLVIINRQVQQIAGYSLNQMITFFLMFNLLDLFGQLFFRGIYWFRDQVVTGEFDFKLTKPVSPLFQALTRHTDILDLPLLVATIIFLFRQGITLTTSQALVFLITLVSGMVIVTAIHIAVAALGVMTTEVDHTIMIYRDLSMMARVPVDVYTDSVRALLTFVIPIAVAYTLPAKSLLGLVTLPTVLLALVISALALTLSLRLWHYALTQYSSASS</sequence>
<keyword evidence="1" id="KW-0812">Transmembrane</keyword>
<evidence type="ECO:0000256" key="1">
    <source>
        <dbReference type="SAM" id="Phobius"/>
    </source>
</evidence>